<dbReference type="GO" id="GO:0032259">
    <property type="term" value="P:methylation"/>
    <property type="evidence" value="ECO:0007669"/>
    <property type="project" value="UniProtKB-KW"/>
</dbReference>
<dbReference type="GO" id="GO:0008168">
    <property type="term" value="F:methyltransferase activity"/>
    <property type="evidence" value="ECO:0007669"/>
    <property type="project" value="UniProtKB-KW"/>
</dbReference>
<sequence>MTVTGDQATSGLPAPSPEEVGENYDKFGDLYGLTVGDVGLHVGMWARPGEREPSSTLGDLANRAQERQTAYHVETLGLRADEHLLDIGCGTGLPAVRMAQHRGGRVTGITVSREQVTTATGTARKHGVSERVSFRLGNVMALDFADGTFDAALAVDAYAHLSDRPGAFRETARVLRPGGHFLLNDFTLRGTPPPEGLDAYRRTWCCPPPVRLTETLGMAEAAGFELVKAESMTPSCEFSGELMALLYAEKRDEIAERYGTGLTAEMDRLLPLMRSLFRDHIGYYLYLLRKPARN</sequence>
<dbReference type="EMBL" id="JBHUKU010000004">
    <property type="protein sequence ID" value="MFD2458999.1"/>
    <property type="molecule type" value="Genomic_DNA"/>
</dbReference>
<dbReference type="Gene3D" id="3.40.50.150">
    <property type="entry name" value="Vaccinia Virus protein VP39"/>
    <property type="match status" value="1"/>
</dbReference>
<evidence type="ECO:0000313" key="7">
    <source>
        <dbReference type="Proteomes" id="UP001597419"/>
    </source>
</evidence>
<gene>
    <name evidence="6" type="ORF">ACFSYJ_10310</name>
</gene>
<name>A0ABW5GCL9_9PSEU</name>
<protein>
    <submittedName>
        <fullName evidence="6">SAM-dependent methyltransferase</fullName>
        <ecNumber evidence="6">2.1.1.-</ecNumber>
    </submittedName>
</protein>
<dbReference type="SMART" id="SM00828">
    <property type="entry name" value="PKS_MT"/>
    <property type="match status" value="1"/>
</dbReference>
<keyword evidence="2 6" id="KW-0808">Transferase</keyword>
<comment type="caution">
    <text evidence="6">The sequence shown here is derived from an EMBL/GenBank/DDBJ whole genome shotgun (WGS) entry which is preliminary data.</text>
</comment>
<dbReference type="CDD" id="cd02440">
    <property type="entry name" value="AdoMet_MTases"/>
    <property type="match status" value="1"/>
</dbReference>
<dbReference type="EC" id="2.1.1.-" evidence="6"/>
<dbReference type="RefSeq" id="WP_345386944.1">
    <property type="nucleotide sequence ID" value="NZ_BAABHG010000002.1"/>
</dbReference>
<feature type="compositionally biased region" description="Polar residues" evidence="4">
    <location>
        <begin position="1"/>
        <end position="10"/>
    </location>
</feature>
<feature type="domain" description="Polyketide synthase-like methyltransferase" evidence="5">
    <location>
        <begin position="48"/>
        <end position="271"/>
    </location>
</feature>
<keyword evidence="7" id="KW-1185">Reference proteome</keyword>
<evidence type="ECO:0000256" key="4">
    <source>
        <dbReference type="SAM" id="MobiDB-lite"/>
    </source>
</evidence>
<dbReference type="InterPro" id="IPR050447">
    <property type="entry name" value="Erg6_SMT_methyltransf"/>
</dbReference>
<dbReference type="Proteomes" id="UP001597419">
    <property type="component" value="Unassembled WGS sequence"/>
</dbReference>
<dbReference type="PANTHER" id="PTHR44068:SF11">
    <property type="entry name" value="GERANYL DIPHOSPHATE 2-C-METHYLTRANSFERASE"/>
    <property type="match status" value="1"/>
</dbReference>
<evidence type="ECO:0000256" key="2">
    <source>
        <dbReference type="ARBA" id="ARBA00022679"/>
    </source>
</evidence>
<accession>A0ABW5GCL9</accession>
<reference evidence="7" key="1">
    <citation type="journal article" date="2019" name="Int. J. Syst. Evol. Microbiol.">
        <title>The Global Catalogue of Microorganisms (GCM) 10K type strain sequencing project: providing services to taxonomists for standard genome sequencing and annotation.</title>
        <authorList>
            <consortium name="The Broad Institute Genomics Platform"/>
            <consortium name="The Broad Institute Genome Sequencing Center for Infectious Disease"/>
            <person name="Wu L."/>
            <person name="Ma J."/>
        </authorList>
    </citation>
    <scope>NUCLEOTIDE SEQUENCE [LARGE SCALE GENOMIC DNA]</scope>
    <source>
        <strain evidence="7">CGMCC 4.7643</strain>
    </source>
</reference>
<dbReference type="SUPFAM" id="SSF53335">
    <property type="entry name" value="S-adenosyl-L-methionine-dependent methyltransferases"/>
    <property type="match status" value="1"/>
</dbReference>
<dbReference type="Pfam" id="PF08241">
    <property type="entry name" value="Methyltransf_11"/>
    <property type="match status" value="1"/>
</dbReference>
<evidence type="ECO:0000313" key="6">
    <source>
        <dbReference type="EMBL" id="MFD2458999.1"/>
    </source>
</evidence>
<keyword evidence="3" id="KW-0949">S-adenosyl-L-methionine</keyword>
<keyword evidence="1 6" id="KW-0489">Methyltransferase</keyword>
<evidence type="ECO:0000259" key="5">
    <source>
        <dbReference type="SMART" id="SM00828"/>
    </source>
</evidence>
<feature type="region of interest" description="Disordered" evidence="4">
    <location>
        <begin position="1"/>
        <end position="21"/>
    </location>
</feature>
<dbReference type="InterPro" id="IPR013216">
    <property type="entry name" value="Methyltransf_11"/>
</dbReference>
<evidence type="ECO:0000256" key="3">
    <source>
        <dbReference type="ARBA" id="ARBA00022691"/>
    </source>
</evidence>
<dbReference type="PANTHER" id="PTHR44068">
    <property type="entry name" value="ZGC:194242"/>
    <property type="match status" value="1"/>
</dbReference>
<evidence type="ECO:0000256" key="1">
    <source>
        <dbReference type="ARBA" id="ARBA00022603"/>
    </source>
</evidence>
<organism evidence="6 7">
    <name type="scientific">Amycolatopsis samaneae</name>
    <dbReference type="NCBI Taxonomy" id="664691"/>
    <lineage>
        <taxon>Bacteria</taxon>
        <taxon>Bacillati</taxon>
        <taxon>Actinomycetota</taxon>
        <taxon>Actinomycetes</taxon>
        <taxon>Pseudonocardiales</taxon>
        <taxon>Pseudonocardiaceae</taxon>
        <taxon>Amycolatopsis</taxon>
    </lineage>
</organism>
<dbReference type="InterPro" id="IPR020803">
    <property type="entry name" value="MeTfrase_dom"/>
</dbReference>
<dbReference type="InterPro" id="IPR029063">
    <property type="entry name" value="SAM-dependent_MTases_sf"/>
</dbReference>
<proteinExistence type="predicted"/>